<proteinExistence type="predicted"/>
<dbReference type="KEGG" id="saqu:EJC51_35940"/>
<dbReference type="RefSeq" id="WP_126274857.1">
    <property type="nucleotide sequence ID" value="NZ_CP034463.1"/>
</dbReference>
<protein>
    <submittedName>
        <fullName evidence="1">Uncharacterized protein</fullName>
    </submittedName>
</protein>
<organism evidence="1 2">
    <name type="scientific">Streptomyces aquilus</name>
    <dbReference type="NCBI Taxonomy" id="2548456"/>
    <lineage>
        <taxon>Bacteria</taxon>
        <taxon>Bacillati</taxon>
        <taxon>Actinomycetota</taxon>
        <taxon>Actinomycetes</taxon>
        <taxon>Kitasatosporales</taxon>
        <taxon>Streptomycetaceae</taxon>
        <taxon>Streptomyces</taxon>
    </lineage>
</organism>
<accession>A0A3Q9C3T6</accession>
<dbReference type="Proteomes" id="UP000280197">
    <property type="component" value="Chromosome"/>
</dbReference>
<evidence type="ECO:0000313" key="1">
    <source>
        <dbReference type="EMBL" id="AZP20994.1"/>
    </source>
</evidence>
<name>A0A3Q9C3T6_9ACTN</name>
<reference evidence="1 2" key="1">
    <citation type="submission" date="2018-12" db="EMBL/GenBank/DDBJ databases">
        <authorList>
            <person name="Li K."/>
        </authorList>
    </citation>
    <scope>NUCLEOTIDE SEQUENCE [LARGE SCALE GENOMIC DNA]</scope>
    <source>
        <strain evidence="2">CR22</strain>
    </source>
</reference>
<dbReference type="AlphaFoldDB" id="A0A3Q9C3T6"/>
<gene>
    <name evidence="1" type="ORF">EJC51_35940</name>
</gene>
<evidence type="ECO:0000313" key="2">
    <source>
        <dbReference type="Proteomes" id="UP000280197"/>
    </source>
</evidence>
<sequence>MTVRGRVRDHDRVDDTEHLVEVWQRILAPSGVSWVLFENGTCVMLKEPDGELAGQATEILRQYGPVRAGGPAGDFGTRALKDGTGWLVTGHHPDVVTYVGSDEPADPSNLAVGLHGRSKRHRDGTDLQVVHVEDAR</sequence>
<keyword evidence="2" id="KW-1185">Reference proteome</keyword>
<dbReference type="EMBL" id="CP034463">
    <property type="protein sequence ID" value="AZP20994.1"/>
    <property type="molecule type" value="Genomic_DNA"/>
</dbReference>